<reference evidence="2" key="1">
    <citation type="submission" date="2021-06" db="EMBL/GenBank/DDBJ databases">
        <authorList>
            <person name="Hodson N. C."/>
            <person name="Mongue J. A."/>
            <person name="Jaron S. K."/>
        </authorList>
    </citation>
    <scope>NUCLEOTIDE SEQUENCE</scope>
</reference>
<keyword evidence="1" id="KW-0812">Transmembrane</keyword>
<sequence length="119" mass="13058">MQSLISDVVGKALSFSSDVSGREIYALGYPIIYWIGWIFVATIIFLFITMYIIPAIFGTGYYYGRPYWGRNVPMGGPQPHFHHPLNMRMGTGGIVGMNEHDATQLTATVTGAVAGPGRK</sequence>
<keyword evidence="1" id="KW-1133">Transmembrane helix</keyword>
<keyword evidence="3" id="KW-1185">Reference proteome</keyword>
<evidence type="ECO:0000256" key="1">
    <source>
        <dbReference type="SAM" id="Phobius"/>
    </source>
</evidence>
<dbReference type="Proteomes" id="UP000708208">
    <property type="component" value="Unassembled WGS sequence"/>
</dbReference>
<proteinExistence type="predicted"/>
<comment type="caution">
    <text evidence="2">The sequence shown here is derived from an EMBL/GenBank/DDBJ whole genome shotgun (WGS) entry which is preliminary data.</text>
</comment>
<name>A0A8J2NP08_9HEXA</name>
<keyword evidence="1" id="KW-0472">Membrane</keyword>
<dbReference type="AlphaFoldDB" id="A0A8J2NP08"/>
<accession>A0A8J2NP08</accession>
<dbReference type="EMBL" id="CAJVCH010018068">
    <property type="protein sequence ID" value="CAG7684385.1"/>
    <property type="molecule type" value="Genomic_DNA"/>
</dbReference>
<evidence type="ECO:0000313" key="2">
    <source>
        <dbReference type="EMBL" id="CAG7684385.1"/>
    </source>
</evidence>
<organism evidence="2 3">
    <name type="scientific">Allacma fusca</name>
    <dbReference type="NCBI Taxonomy" id="39272"/>
    <lineage>
        <taxon>Eukaryota</taxon>
        <taxon>Metazoa</taxon>
        <taxon>Ecdysozoa</taxon>
        <taxon>Arthropoda</taxon>
        <taxon>Hexapoda</taxon>
        <taxon>Collembola</taxon>
        <taxon>Symphypleona</taxon>
        <taxon>Sminthuridae</taxon>
        <taxon>Allacma</taxon>
    </lineage>
</organism>
<evidence type="ECO:0000313" key="3">
    <source>
        <dbReference type="Proteomes" id="UP000708208"/>
    </source>
</evidence>
<protein>
    <submittedName>
        <fullName evidence="2">Uncharacterized protein</fullName>
    </submittedName>
</protein>
<gene>
    <name evidence="2" type="ORF">AFUS01_LOCUS3073</name>
</gene>
<feature type="transmembrane region" description="Helical" evidence="1">
    <location>
        <begin position="31"/>
        <end position="64"/>
    </location>
</feature>